<reference evidence="3 4" key="1">
    <citation type="journal article" date="2013" name="Proc. Natl. Acad. Sci. U.S.A.">
        <title>Genome of an arbuscular mycorrhizal fungus provides insight into the oldest plant symbiosis.</title>
        <authorList>
            <person name="Tisserant E."/>
            <person name="Malbreil M."/>
            <person name="Kuo A."/>
            <person name="Kohler A."/>
            <person name="Symeonidi A."/>
            <person name="Balestrini R."/>
            <person name="Charron P."/>
            <person name="Duensing N."/>
            <person name="Frei Dit Frey N."/>
            <person name="Gianinazzi-Pearson V."/>
            <person name="Gilbert L.B."/>
            <person name="Handa Y."/>
            <person name="Herr J.R."/>
            <person name="Hijri M."/>
            <person name="Koul R."/>
            <person name="Kawaguchi M."/>
            <person name="Krajinski F."/>
            <person name="Lammers P.J."/>
            <person name="Masclaux F.G."/>
            <person name="Murat C."/>
            <person name="Morin E."/>
            <person name="Ndikumana S."/>
            <person name="Pagni M."/>
            <person name="Petitpierre D."/>
            <person name="Requena N."/>
            <person name="Rosikiewicz P."/>
            <person name="Riley R."/>
            <person name="Saito K."/>
            <person name="San Clemente H."/>
            <person name="Shapiro H."/>
            <person name="van Tuinen D."/>
            <person name="Becard G."/>
            <person name="Bonfante P."/>
            <person name="Paszkowski U."/>
            <person name="Shachar-Hill Y.Y."/>
            <person name="Tuskan G.A."/>
            <person name="Young P.W."/>
            <person name="Sanders I.R."/>
            <person name="Henrissat B."/>
            <person name="Rensing S.A."/>
            <person name="Grigoriev I.V."/>
            <person name="Corradi N."/>
            <person name="Roux C."/>
            <person name="Martin F."/>
        </authorList>
    </citation>
    <scope>NUCLEOTIDE SEQUENCE [LARGE SCALE GENOMIC DNA]</scope>
    <source>
        <strain evidence="3 4">DAOM 197198</strain>
    </source>
</reference>
<sequence length="474" mass="52568">MKICLLMIILLIITLNVLGTLSQCFDYPNPLKKSYKIPVECPLQQNSVKFDSLSQLTQPNNENMIVLTFNCGIKNDILCNKAKNAFETAGKILSSVLLINTPIQLNASFLDFCTSLGECPKGDGLIILGGATPARTIPLQDDDGLVRLYPQALVKQFQFKQHPSYGPFDIMALFNAGGTSFWFEGDPPITRNQQDFLYVVLHEIVHGLGFASGWEDYMNDQPKALTPEILITGKDPSEQFKFNGFLESAFDRYLIHIPTGKKISALTGDINKFQKEVGIIFENDIDFVTKFRNSPQYKIAEKMMSYSITPNVLGFLPRGTTKAIESVVLETRLQPYQTGSSISHVDFKKYNNTSDFLMKFLADHGANLDSLITSHNGNNNAGYNAIIGPNLKLVLETLGYSTPEYTNPYKPSVTIIGNGNDFNPTMSIPIEPGDSSTNNGKGSNEKSGGIKTYKTNFKVIFIINLLSLIKIHLL</sequence>
<dbReference type="VEuPathDB" id="FungiDB:RhiirFUN_023247"/>
<keyword evidence="4" id="KW-1185">Reference proteome</keyword>
<reference evidence="3 4" key="2">
    <citation type="journal article" date="2018" name="New Phytol.">
        <title>High intraspecific genome diversity in the model arbuscular mycorrhizal symbiont Rhizophagus irregularis.</title>
        <authorList>
            <person name="Chen E.C.H."/>
            <person name="Morin E."/>
            <person name="Beaudet D."/>
            <person name="Noel J."/>
            <person name="Yildirir G."/>
            <person name="Ndikumana S."/>
            <person name="Charron P."/>
            <person name="St-Onge C."/>
            <person name="Giorgi J."/>
            <person name="Kruger M."/>
            <person name="Marton T."/>
            <person name="Ropars J."/>
            <person name="Grigoriev I.V."/>
            <person name="Hainaut M."/>
            <person name="Henrissat B."/>
            <person name="Roux C."/>
            <person name="Martin F."/>
            <person name="Corradi N."/>
        </authorList>
    </citation>
    <scope>NUCLEOTIDE SEQUENCE [LARGE SCALE GENOMIC DNA]</scope>
    <source>
        <strain evidence="3 4">DAOM 197198</strain>
    </source>
</reference>
<dbReference type="EMBL" id="AUPC02000405">
    <property type="protein sequence ID" value="POG60193.1"/>
    <property type="molecule type" value="Genomic_DNA"/>
</dbReference>
<feature type="compositionally biased region" description="Low complexity" evidence="1">
    <location>
        <begin position="435"/>
        <end position="447"/>
    </location>
</feature>
<dbReference type="Proteomes" id="UP000018888">
    <property type="component" value="Unassembled WGS sequence"/>
</dbReference>
<evidence type="ECO:0000256" key="1">
    <source>
        <dbReference type="SAM" id="MobiDB-lite"/>
    </source>
</evidence>
<evidence type="ECO:0000256" key="2">
    <source>
        <dbReference type="SAM" id="SignalP"/>
    </source>
</evidence>
<evidence type="ECO:0000313" key="3">
    <source>
        <dbReference type="EMBL" id="POG60193.1"/>
    </source>
</evidence>
<organism evidence="3 4">
    <name type="scientific">Rhizophagus irregularis (strain DAOM 181602 / DAOM 197198 / MUCL 43194)</name>
    <name type="common">Arbuscular mycorrhizal fungus</name>
    <name type="synonym">Glomus intraradices</name>
    <dbReference type="NCBI Taxonomy" id="747089"/>
    <lineage>
        <taxon>Eukaryota</taxon>
        <taxon>Fungi</taxon>
        <taxon>Fungi incertae sedis</taxon>
        <taxon>Mucoromycota</taxon>
        <taxon>Glomeromycotina</taxon>
        <taxon>Glomeromycetes</taxon>
        <taxon>Glomerales</taxon>
        <taxon>Glomeraceae</taxon>
        <taxon>Rhizophagus</taxon>
    </lineage>
</organism>
<keyword evidence="2" id="KW-0732">Signal</keyword>
<protein>
    <submittedName>
        <fullName evidence="3">Uncharacterized protein</fullName>
    </submittedName>
</protein>
<comment type="caution">
    <text evidence="3">The sequence shown here is derived from an EMBL/GenBank/DDBJ whole genome shotgun (WGS) entry which is preliminary data.</text>
</comment>
<accession>A0A2H5RX57</accession>
<evidence type="ECO:0000313" key="4">
    <source>
        <dbReference type="Proteomes" id="UP000018888"/>
    </source>
</evidence>
<dbReference type="STRING" id="747089.A0A2H5RX57"/>
<proteinExistence type="predicted"/>
<feature type="chain" id="PRO_5015080725" evidence="2">
    <location>
        <begin position="20"/>
        <end position="474"/>
    </location>
</feature>
<feature type="region of interest" description="Disordered" evidence="1">
    <location>
        <begin position="426"/>
        <end position="447"/>
    </location>
</feature>
<dbReference type="AlphaFoldDB" id="A0A2H5RX57"/>
<gene>
    <name evidence="3" type="ORF">GLOIN_2v800829</name>
</gene>
<feature type="signal peptide" evidence="2">
    <location>
        <begin position="1"/>
        <end position="19"/>
    </location>
</feature>
<name>A0A2H5RX57_RHIID</name>